<gene>
    <name evidence="3" type="ORF">G7Y89_g13860</name>
</gene>
<feature type="region of interest" description="Disordered" evidence="1">
    <location>
        <begin position="1"/>
        <end position="73"/>
    </location>
</feature>
<dbReference type="OrthoDB" id="3565145at2759"/>
<feature type="transmembrane region" description="Helical" evidence="2">
    <location>
        <begin position="237"/>
        <end position="258"/>
    </location>
</feature>
<evidence type="ECO:0000313" key="3">
    <source>
        <dbReference type="EMBL" id="KAF4624314.1"/>
    </source>
</evidence>
<name>A0A8H4VY99_9HELO</name>
<evidence type="ECO:0000313" key="4">
    <source>
        <dbReference type="Proteomes" id="UP000566819"/>
    </source>
</evidence>
<proteinExistence type="predicted"/>
<sequence>MHQELAGSTVRSAPNAETSAEQVTLNDLSNQPAESTGGTNENNAPEENQEKSTVAERAFPGGEPGESKLNHILEDFKDDTRKFAKGLTNTAHNVRSISETTSTERSPYVLSREGSILNGPQSDGNELVAVAHSLESPQESSIPVSSSKNHPGTPKKDMDITTRPPEKDKDESPLSVQGFLHDQCIHSAIPARRWTLKQTFHTFLLSMVLLILGCAPNGAAAAPIGDHHDYRHTATTLWVTFATKGFVLIPAASFLCTARMLIEGRDQRSISTVSVWAMLISVLPLSLFAFNDVHIESSPGTTLSQVALEKNLAKHNTWWVPQLWWRRMFPVWRWWLIWWRTEKAYLSMRIKDSDCPVIQEVLSVPWMFLLTHAPTSTLNPAKASTLKMRITIQSLRHYK</sequence>
<dbReference type="Proteomes" id="UP000566819">
    <property type="component" value="Unassembled WGS sequence"/>
</dbReference>
<reference evidence="3 4" key="1">
    <citation type="submission" date="2020-03" db="EMBL/GenBank/DDBJ databases">
        <title>Draft Genome Sequence of Cudoniella acicularis.</title>
        <authorList>
            <person name="Buettner E."/>
            <person name="Kellner H."/>
        </authorList>
    </citation>
    <scope>NUCLEOTIDE SEQUENCE [LARGE SCALE GENOMIC DNA]</scope>
    <source>
        <strain evidence="3 4">DSM 108380</strain>
    </source>
</reference>
<accession>A0A8H4VY99</accession>
<evidence type="ECO:0000256" key="2">
    <source>
        <dbReference type="SAM" id="Phobius"/>
    </source>
</evidence>
<protein>
    <submittedName>
        <fullName evidence="3">Uncharacterized protein</fullName>
    </submittedName>
</protein>
<keyword evidence="2" id="KW-0472">Membrane</keyword>
<feature type="region of interest" description="Disordered" evidence="1">
    <location>
        <begin position="134"/>
        <end position="174"/>
    </location>
</feature>
<feature type="compositionally biased region" description="Polar residues" evidence="1">
    <location>
        <begin position="9"/>
        <end position="46"/>
    </location>
</feature>
<keyword evidence="2" id="KW-1133">Transmembrane helix</keyword>
<organism evidence="3 4">
    <name type="scientific">Cudoniella acicularis</name>
    <dbReference type="NCBI Taxonomy" id="354080"/>
    <lineage>
        <taxon>Eukaryota</taxon>
        <taxon>Fungi</taxon>
        <taxon>Dikarya</taxon>
        <taxon>Ascomycota</taxon>
        <taxon>Pezizomycotina</taxon>
        <taxon>Leotiomycetes</taxon>
        <taxon>Helotiales</taxon>
        <taxon>Tricladiaceae</taxon>
        <taxon>Cudoniella</taxon>
    </lineage>
</organism>
<feature type="transmembrane region" description="Helical" evidence="2">
    <location>
        <begin position="270"/>
        <end position="290"/>
    </location>
</feature>
<keyword evidence="2" id="KW-0812">Transmembrane</keyword>
<feature type="transmembrane region" description="Helical" evidence="2">
    <location>
        <begin position="202"/>
        <end position="225"/>
    </location>
</feature>
<feature type="compositionally biased region" description="Basic and acidic residues" evidence="1">
    <location>
        <begin position="154"/>
        <end position="172"/>
    </location>
</feature>
<dbReference type="EMBL" id="JAAMPI010001698">
    <property type="protein sequence ID" value="KAF4624314.1"/>
    <property type="molecule type" value="Genomic_DNA"/>
</dbReference>
<feature type="compositionally biased region" description="Low complexity" evidence="1">
    <location>
        <begin position="135"/>
        <end position="147"/>
    </location>
</feature>
<evidence type="ECO:0000256" key="1">
    <source>
        <dbReference type="SAM" id="MobiDB-lite"/>
    </source>
</evidence>
<comment type="caution">
    <text evidence="3">The sequence shown here is derived from an EMBL/GenBank/DDBJ whole genome shotgun (WGS) entry which is preliminary data.</text>
</comment>
<keyword evidence="4" id="KW-1185">Reference proteome</keyword>
<dbReference type="AlphaFoldDB" id="A0A8H4VY99"/>